<dbReference type="InterPro" id="IPR018170">
    <property type="entry name" value="Aldo/ket_reductase_CS"/>
</dbReference>
<proteinExistence type="predicted"/>
<dbReference type="Proteomes" id="UP000184476">
    <property type="component" value="Unassembled WGS sequence"/>
</dbReference>
<organism evidence="3 4">
    <name type="scientific">Seinonella peptonophila</name>
    <dbReference type="NCBI Taxonomy" id="112248"/>
    <lineage>
        <taxon>Bacteria</taxon>
        <taxon>Bacillati</taxon>
        <taxon>Bacillota</taxon>
        <taxon>Bacilli</taxon>
        <taxon>Bacillales</taxon>
        <taxon>Thermoactinomycetaceae</taxon>
        <taxon>Seinonella</taxon>
    </lineage>
</organism>
<dbReference type="RefSeq" id="WP_073150279.1">
    <property type="nucleotide sequence ID" value="NZ_FQVL01000001.1"/>
</dbReference>
<dbReference type="GO" id="GO:0016491">
    <property type="term" value="F:oxidoreductase activity"/>
    <property type="evidence" value="ECO:0007669"/>
    <property type="project" value="UniProtKB-KW"/>
</dbReference>
<dbReference type="STRING" id="112248.SAMN05444392_101105"/>
<feature type="domain" description="NADP-dependent oxidoreductase" evidence="2">
    <location>
        <begin position="14"/>
        <end position="315"/>
    </location>
</feature>
<dbReference type="Pfam" id="PF00248">
    <property type="entry name" value="Aldo_ket_red"/>
    <property type="match status" value="1"/>
</dbReference>
<dbReference type="EMBL" id="FQVL01000001">
    <property type="protein sequence ID" value="SHE34869.1"/>
    <property type="molecule type" value="Genomic_DNA"/>
</dbReference>
<name>A0A1M4SRN9_9BACL</name>
<dbReference type="Gene3D" id="3.20.20.100">
    <property type="entry name" value="NADP-dependent oxidoreductase domain"/>
    <property type="match status" value="1"/>
</dbReference>
<sequence length="322" mass="36603">MKRKLGSSELMLSPIGLGCWQFSKGKGMVGRFWPDLDAKEIESIVKASVDGGNNWFDTAEAYGNGASEQQLSSALNNLGMKEEQVHIATKWFPFLRVAENIPITIEKRKAALQGWRIDLYQIHQPYSLSSIDAEMKQMANLVEKDHIRYIGVSNYSATQMRKADQILRSRGLRLVSNQVRFNLLDRSIEQNGILETAKELDIAIIAYSPLEQGLLTGKFHQDSARMKQLTGFRKWLPSFNRRNVQQTKPLINRLKELADQYKVSSTQIALNWTIHVHGDTIFAIPGATKVQQAEENSNAMKFRLTEDEIHELSQLSIDIKKK</sequence>
<accession>A0A1M4SRN9</accession>
<dbReference type="InterPro" id="IPR020471">
    <property type="entry name" value="AKR"/>
</dbReference>
<dbReference type="PANTHER" id="PTHR43625">
    <property type="entry name" value="AFLATOXIN B1 ALDEHYDE REDUCTASE"/>
    <property type="match status" value="1"/>
</dbReference>
<evidence type="ECO:0000313" key="4">
    <source>
        <dbReference type="Proteomes" id="UP000184476"/>
    </source>
</evidence>
<evidence type="ECO:0000256" key="1">
    <source>
        <dbReference type="ARBA" id="ARBA00023002"/>
    </source>
</evidence>
<protein>
    <submittedName>
        <fullName evidence="3">Predicted oxidoreductase</fullName>
    </submittedName>
</protein>
<evidence type="ECO:0000313" key="3">
    <source>
        <dbReference type="EMBL" id="SHE34869.1"/>
    </source>
</evidence>
<dbReference type="PANTHER" id="PTHR43625:SF5">
    <property type="entry name" value="PYRIDOXAL REDUCTASE, CHLOROPLASTIC"/>
    <property type="match status" value="1"/>
</dbReference>
<dbReference type="GO" id="GO:0005737">
    <property type="term" value="C:cytoplasm"/>
    <property type="evidence" value="ECO:0007669"/>
    <property type="project" value="TreeGrafter"/>
</dbReference>
<reference evidence="3 4" key="1">
    <citation type="submission" date="2016-11" db="EMBL/GenBank/DDBJ databases">
        <authorList>
            <person name="Jaros S."/>
            <person name="Januszkiewicz K."/>
            <person name="Wedrychowicz H."/>
        </authorList>
    </citation>
    <scope>NUCLEOTIDE SEQUENCE [LARGE SCALE GENOMIC DNA]</scope>
    <source>
        <strain evidence="3 4">DSM 44666</strain>
    </source>
</reference>
<dbReference type="PRINTS" id="PR00069">
    <property type="entry name" value="ALDKETRDTASE"/>
</dbReference>
<evidence type="ECO:0000259" key="2">
    <source>
        <dbReference type="Pfam" id="PF00248"/>
    </source>
</evidence>
<keyword evidence="1" id="KW-0560">Oxidoreductase</keyword>
<dbReference type="InterPro" id="IPR023210">
    <property type="entry name" value="NADP_OxRdtase_dom"/>
</dbReference>
<gene>
    <name evidence="3" type="ORF">SAMN05444392_101105</name>
</gene>
<dbReference type="InterPro" id="IPR050791">
    <property type="entry name" value="Aldo-Keto_reductase"/>
</dbReference>
<keyword evidence="4" id="KW-1185">Reference proteome</keyword>
<dbReference type="AlphaFoldDB" id="A0A1M4SRN9"/>
<dbReference type="SUPFAM" id="SSF51430">
    <property type="entry name" value="NAD(P)-linked oxidoreductase"/>
    <property type="match status" value="1"/>
</dbReference>
<dbReference type="InterPro" id="IPR036812">
    <property type="entry name" value="NAD(P)_OxRdtase_dom_sf"/>
</dbReference>
<dbReference type="PROSITE" id="PS00062">
    <property type="entry name" value="ALDOKETO_REDUCTASE_2"/>
    <property type="match status" value="1"/>
</dbReference>